<comment type="similarity">
    <text evidence="2">Belongs to the insulin family.</text>
</comment>
<dbReference type="AlphaFoldDB" id="Q7YTH4"/>
<dbReference type="PaxDb" id="6239-ZK1251.11b"/>
<evidence type="ECO:0000256" key="5">
    <source>
        <dbReference type="ARBA" id="ARBA00023157"/>
    </source>
</evidence>
<dbReference type="Gene3D" id="1.10.100.10">
    <property type="entry name" value="Insulin-like"/>
    <property type="match status" value="1"/>
</dbReference>
<dbReference type="HOGENOM" id="CLU_154797_1_0_1"/>
<dbReference type="CTD" id="3565985"/>
<proteinExistence type="inferred from homology"/>
<name>Q7YTH4_CAEEL</name>
<dbReference type="Bgee" id="WBGene00002091">
    <property type="expression patterns" value="Expressed in adult organism"/>
</dbReference>
<dbReference type="GO" id="GO:0005576">
    <property type="term" value="C:extracellular region"/>
    <property type="evidence" value="ECO:0007669"/>
    <property type="project" value="UniProtKB-SubCell"/>
</dbReference>
<evidence type="ECO:0000256" key="2">
    <source>
        <dbReference type="ARBA" id="ARBA00009034"/>
    </source>
</evidence>
<dbReference type="PROSITE" id="PS00262">
    <property type="entry name" value="INSULIN"/>
    <property type="match status" value="1"/>
</dbReference>
<dbReference type="AGR" id="WB:WBGene00002091"/>
<dbReference type="SUPFAM" id="SSF56994">
    <property type="entry name" value="Insulin-like"/>
    <property type="match status" value="1"/>
</dbReference>
<accession>Q7YTH4</accession>
<evidence type="ECO:0000256" key="3">
    <source>
        <dbReference type="ARBA" id="ARBA00022525"/>
    </source>
</evidence>
<dbReference type="EMBL" id="BX284604">
    <property type="protein sequence ID" value="CAE18046.2"/>
    <property type="molecule type" value="Genomic_DNA"/>
</dbReference>
<evidence type="ECO:0000313" key="7">
    <source>
        <dbReference type="EMBL" id="CAE18046.2"/>
    </source>
</evidence>
<keyword evidence="3" id="KW-0964">Secreted</keyword>
<dbReference type="Proteomes" id="UP000001940">
    <property type="component" value="Chromosome IV"/>
</dbReference>
<keyword evidence="4 6" id="KW-0732">Signal</keyword>
<gene>
    <name evidence="7 9" type="primary">ins-8</name>
    <name evidence="7" type="ORF">CELE_ZK1251.11</name>
    <name evidence="9" type="ORF">ZK1251.11</name>
</gene>
<evidence type="ECO:0000313" key="9">
    <source>
        <dbReference type="WormBase" id="ZK1251.11a"/>
    </source>
</evidence>
<dbReference type="PANTHER" id="PTHR33893">
    <property type="entry name" value="INSULIN RELATED-RELATED-RELATED"/>
    <property type="match status" value="1"/>
</dbReference>
<comment type="subcellular location">
    <subcellularLocation>
        <location evidence="1">Secreted</location>
    </subcellularLocation>
</comment>
<dbReference type="InterPro" id="IPR022353">
    <property type="entry name" value="Insulin_CS"/>
</dbReference>
<dbReference type="InterPro" id="IPR052335">
    <property type="entry name" value="Insulin-like_regulatory"/>
</dbReference>
<dbReference type="GO" id="GO:0005179">
    <property type="term" value="F:hormone activity"/>
    <property type="evidence" value="ECO:0007669"/>
    <property type="project" value="InterPro"/>
</dbReference>
<dbReference type="eggNOG" id="ENOG502TK5N">
    <property type="taxonomic scope" value="Eukaryota"/>
</dbReference>
<dbReference type="WormBase" id="ZK1251.11a">
    <property type="protein sequence ID" value="CE36066"/>
    <property type="gene ID" value="WBGene00002091"/>
    <property type="gene designation" value="ins-8"/>
</dbReference>
<dbReference type="Pfam" id="PF03488">
    <property type="entry name" value="Ins_beta"/>
    <property type="match status" value="1"/>
</dbReference>
<dbReference type="InterPro" id="IPR003235">
    <property type="entry name" value="Nem_insulin-like_b-type"/>
</dbReference>
<sequence length="104" mass="11968">MSPIILIFFLVFIPFSQQHTSLEESLNDRIISEEVVEMLSEKEIRPSRVRRVPEQKNKLCGKQVLSYVMALCEKACDSNTKVDIATKCCRDACSDEFIRHQCCP</sequence>
<dbReference type="KEGG" id="cel:CELE_ZK1251.11"/>
<evidence type="ECO:0000313" key="8">
    <source>
        <dbReference type="Proteomes" id="UP000001940"/>
    </source>
</evidence>
<dbReference type="InParanoid" id="Q7YTH4"/>
<dbReference type="STRING" id="6239.ZK1251.11a.1"/>
<feature type="chain" id="PRO_5004294917" evidence="6">
    <location>
        <begin position="19"/>
        <end position="104"/>
    </location>
</feature>
<keyword evidence="5" id="KW-1015">Disulfide bond</keyword>
<evidence type="ECO:0000256" key="6">
    <source>
        <dbReference type="SAM" id="SignalP"/>
    </source>
</evidence>
<dbReference type="PANTHER" id="PTHR33893:SF5">
    <property type="entry name" value="INSULIN RELATED-RELATED"/>
    <property type="match status" value="1"/>
</dbReference>
<keyword evidence="8" id="KW-1185">Reference proteome</keyword>
<feature type="signal peptide" evidence="6">
    <location>
        <begin position="1"/>
        <end position="18"/>
    </location>
</feature>
<dbReference type="InterPro" id="IPR036438">
    <property type="entry name" value="Insulin-like_sf"/>
</dbReference>
<reference evidence="7 8" key="1">
    <citation type="journal article" date="1998" name="Science">
        <title>Genome sequence of the nematode C. elegans: a platform for investigating biology.</title>
        <authorList>
            <consortium name="The C. elegans sequencing consortium"/>
            <person name="Sulson J.E."/>
            <person name="Waterston R."/>
        </authorList>
    </citation>
    <scope>NUCLEOTIDE SEQUENCE [LARGE SCALE GENOMIC DNA]</scope>
    <source>
        <strain evidence="7 8">Bristol N2</strain>
    </source>
</reference>
<organism evidence="7 8">
    <name type="scientific">Caenorhabditis elegans</name>
    <dbReference type="NCBI Taxonomy" id="6239"/>
    <lineage>
        <taxon>Eukaryota</taxon>
        <taxon>Metazoa</taxon>
        <taxon>Ecdysozoa</taxon>
        <taxon>Nematoda</taxon>
        <taxon>Chromadorea</taxon>
        <taxon>Rhabditida</taxon>
        <taxon>Rhabditina</taxon>
        <taxon>Rhabditomorpha</taxon>
        <taxon>Rhabditoidea</taxon>
        <taxon>Rhabditidae</taxon>
        <taxon>Peloderinae</taxon>
        <taxon>Caenorhabditis</taxon>
    </lineage>
</organism>
<evidence type="ECO:0000256" key="4">
    <source>
        <dbReference type="ARBA" id="ARBA00022729"/>
    </source>
</evidence>
<protein>
    <submittedName>
        <fullName evidence="7">INSulin related</fullName>
    </submittedName>
</protein>
<dbReference type="SMR" id="Q7YTH4"/>
<evidence type="ECO:0000256" key="1">
    <source>
        <dbReference type="ARBA" id="ARBA00004613"/>
    </source>
</evidence>
<dbReference type="RefSeq" id="NP_001255416.1">
    <property type="nucleotide sequence ID" value="NM_001268487.3"/>
</dbReference>
<dbReference type="GeneID" id="3565985"/>
<dbReference type="PhylomeDB" id="Q7YTH4"/>